<evidence type="ECO:0000313" key="2">
    <source>
        <dbReference type="Proteomes" id="UP000024404"/>
    </source>
</evidence>
<dbReference type="AlphaFoldDB" id="A0A8R1TSZ1"/>
<evidence type="ECO:0000313" key="1">
    <source>
        <dbReference type="EnsemblMetazoa" id="OVOC4505.1"/>
    </source>
</evidence>
<organism evidence="1 2">
    <name type="scientific">Onchocerca volvulus</name>
    <dbReference type="NCBI Taxonomy" id="6282"/>
    <lineage>
        <taxon>Eukaryota</taxon>
        <taxon>Metazoa</taxon>
        <taxon>Ecdysozoa</taxon>
        <taxon>Nematoda</taxon>
        <taxon>Chromadorea</taxon>
        <taxon>Rhabditida</taxon>
        <taxon>Spirurina</taxon>
        <taxon>Spiruromorpha</taxon>
        <taxon>Filarioidea</taxon>
        <taxon>Onchocercidae</taxon>
        <taxon>Onchocerca</taxon>
    </lineage>
</organism>
<keyword evidence="2" id="KW-1185">Reference proteome</keyword>
<reference evidence="2" key="1">
    <citation type="submission" date="2013-10" db="EMBL/GenBank/DDBJ databases">
        <title>Genome sequencing of Onchocerca volvulus.</title>
        <authorList>
            <person name="Cotton J."/>
            <person name="Tsai J."/>
            <person name="Stanley E."/>
            <person name="Tracey A."/>
            <person name="Holroyd N."/>
            <person name="Lustigman S."/>
            <person name="Berriman M."/>
        </authorList>
    </citation>
    <scope>NUCLEOTIDE SEQUENCE</scope>
</reference>
<dbReference type="Proteomes" id="UP000024404">
    <property type="component" value="Unassembled WGS sequence"/>
</dbReference>
<protein>
    <submittedName>
        <fullName evidence="1">Uncharacterized protein</fullName>
    </submittedName>
</protein>
<accession>A0A8R1TSZ1</accession>
<dbReference type="EMBL" id="CMVM020000134">
    <property type="status" value="NOT_ANNOTATED_CDS"/>
    <property type="molecule type" value="Genomic_DNA"/>
</dbReference>
<sequence length="125" mass="13126">MLCPLPGALHLPPSEASSLLLILRRRNSSSSGGGGTSDTEQVALPISLSESARRRYHPYIAVSCHELNATCPLQSHPSIRPSVHLSGGPSAAEHRAALSLSAVVGHSDYLPTVVLSSQVAFYSNT</sequence>
<dbReference type="EnsemblMetazoa" id="OVOC4505.1">
    <property type="protein sequence ID" value="OVOC4505.1"/>
    <property type="gene ID" value="WBGene00241314"/>
</dbReference>
<name>A0A8R1TSZ1_ONCVO</name>
<proteinExistence type="predicted"/>
<reference evidence="1" key="2">
    <citation type="submission" date="2022-06" db="UniProtKB">
        <authorList>
            <consortium name="EnsemblMetazoa"/>
        </authorList>
    </citation>
    <scope>IDENTIFICATION</scope>
</reference>